<name>A0AA38SWD5_9ASTR</name>
<feature type="transmembrane region" description="Helical" evidence="1">
    <location>
        <begin position="94"/>
        <end position="117"/>
    </location>
</feature>
<feature type="transmembrane region" description="Helical" evidence="1">
    <location>
        <begin position="243"/>
        <end position="262"/>
    </location>
</feature>
<organism evidence="2 3">
    <name type="scientific">Centaurea solstitialis</name>
    <name type="common">yellow star-thistle</name>
    <dbReference type="NCBI Taxonomy" id="347529"/>
    <lineage>
        <taxon>Eukaryota</taxon>
        <taxon>Viridiplantae</taxon>
        <taxon>Streptophyta</taxon>
        <taxon>Embryophyta</taxon>
        <taxon>Tracheophyta</taxon>
        <taxon>Spermatophyta</taxon>
        <taxon>Magnoliopsida</taxon>
        <taxon>eudicotyledons</taxon>
        <taxon>Gunneridae</taxon>
        <taxon>Pentapetalae</taxon>
        <taxon>asterids</taxon>
        <taxon>campanulids</taxon>
        <taxon>Asterales</taxon>
        <taxon>Asteraceae</taxon>
        <taxon>Carduoideae</taxon>
        <taxon>Cardueae</taxon>
        <taxon>Centaureinae</taxon>
        <taxon>Centaurea</taxon>
    </lineage>
</organism>
<dbReference type="PANTHER" id="PTHR35307:SF8">
    <property type="entry name" value="GUSTATORY RECEPTOR"/>
    <property type="match status" value="1"/>
</dbReference>
<evidence type="ECO:0000313" key="3">
    <source>
        <dbReference type="Proteomes" id="UP001172457"/>
    </source>
</evidence>
<dbReference type="Proteomes" id="UP001172457">
    <property type="component" value="Chromosome 5"/>
</dbReference>
<dbReference type="PANTHER" id="PTHR35307">
    <property type="entry name" value="PROTEIN, PUTATIVE-RELATED"/>
    <property type="match status" value="1"/>
</dbReference>
<reference evidence="2" key="1">
    <citation type="submission" date="2023-03" db="EMBL/GenBank/DDBJ databases">
        <title>Chromosome-scale reference genome and RAD-based genetic map of yellow starthistle (Centaurea solstitialis) reveal putative structural variation and QTLs associated with invader traits.</title>
        <authorList>
            <person name="Reatini B."/>
            <person name="Cang F.A."/>
            <person name="Jiang Q."/>
            <person name="Mckibben M.T.W."/>
            <person name="Barker M.S."/>
            <person name="Rieseberg L.H."/>
            <person name="Dlugosch K.M."/>
        </authorList>
    </citation>
    <scope>NUCLEOTIDE SEQUENCE</scope>
    <source>
        <strain evidence="2">CAN-66</strain>
        <tissue evidence="2">Leaf</tissue>
    </source>
</reference>
<keyword evidence="1" id="KW-0472">Membrane</keyword>
<dbReference type="EMBL" id="JARYMX010000005">
    <property type="protein sequence ID" value="KAJ9549883.1"/>
    <property type="molecule type" value="Genomic_DNA"/>
</dbReference>
<proteinExistence type="predicted"/>
<gene>
    <name evidence="2" type="ORF">OSB04_022426</name>
</gene>
<keyword evidence="1" id="KW-1133">Transmembrane helix</keyword>
<accession>A0AA38SWD5</accession>
<evidence type="ECO:0000313" key="2">
    <source>
        <dbReference type="EMBL" id="KAJ9549883.1"/>
    </source>
</evidence>
<comment type="caution">
    <text evidence="2">The sequence shown here is derived from an EMBL/GenBank/DDBJ whole genome shotgun (WGS) entry which is preliminary data.</text>
</comment>
<sequence length="796" mass="90136">MACEQDDASNETTSKVLMSTDETSTYLARNTSDMSLFDYSPQGCYDILNKLSNYTYLFKKSYDINITSYDLIRLDHSCTVEELMQTQDGYSKPMVWIGIYITIASLFCILAMGADLLHGFQKRKFWIPCKYFSLNAVSITVIAIAMKLPVDLGTPMLGNIDQLAKVGSMAFMCTMMANFMPSLAVMDGKELLANVTGLAILVITIVVNIYIEIGTGVIDHGSSTFSITKYTFNDPHFLVVSHIYAAMMLFSLLILISSAITIPTTKKILEFKYQANNKATSNDQLLQHTQMSTLEKLKQHVGRYWVMAETGNPQFVMVTNPLSSTSGVICIIGLLMYIVVVVQVFLIPHLLGYQSEYKWSMVAILTTQSIGVLVGTIAPISRCFIGLSFNLYSTWTIFKVEKYWTQKLCEWKENHIPFLSSGRRSRILVHNLKTPVIRFCIGLQKVIVVTCKILGFIPVVLLNLARYCVYCWKTMMFNPPIASSSDDINEGLGIYVLQLEDKMELGEKALKRISKSMNHWILKAEKKQPNNLLKLLENTTQFKGLESFDTDQVQPLVFIELPNTWSLTVVTLTCIAIALPNICDEKVKSLFNSVGEGLSYTRFVEESLNTESEYVNIQRSSMTLWHEVEDYCKWLENTLERSVYKGKTSTNILKWFADKAKDIVMEINESKNGELMENFPHKLIAANSMYRIAQTILINDHSNIEPKGEEELFVLLSNMIADILCACLTNMPRVITTKCHESVIEKREASVEVAAKLLGRSTNIIKKLEACRLPCMDPNKMAFIDEWRLHFKQSIP</sequence>
<feature type="transmembrane region" description="Helical" evidence="1">
    <location>
        <begin position="191"/>
        <end position="211"/>
    </location>
</feature>
<feature type="transmembrane region" description="Helical" evidence="1">
    <location>
        <begin position="359"/>
        <end position="380"/>
    </location>
</feature>
<keyword evidence="1" id="KW-0812">Transmembrane</keyword>
<feature type="transmembrane region" description="Helical" evidence="1">
    <location>
        <begin position="327"/>
        <end position="347"/>
    </location>
</feature>
<dbReference type="AlphaFoldDB" id="A0AA38SWD5"/>
<protein>
    <submittedName>
        <fullName evidence="2">Uncharacterized protein</fullName>
    </submittedName>
</protein>
<feature type="transmembrane region" description="Helical" evidence="1">
    <location>
        <begin position="162"/>
        <end position="179"/>
    </location>
</feature>
<evidence type="ECO:0000256" key="1">
    <source>
        <dbReference type="SAM" id="Phobius"/>
    </source>
</evidence>
<keyword evidence="3" id="KW-1185">Reference proteome</keyword>
<feature type="transmembrane region" description="Helical" evidence="1">
    <location>
        <begin position="129"/>
        <end position="150"/>
    </location>
</feature>